<dbReference type="PROSITE" id="PS51864">
    <property type="entry name" value="ASTACIN"/>
    <property type="match status" value="1"/>
</dbReference>
<dbReference type="SMART" id="SM00280">
    <property type="entry name" value="KAZAL"/>
    <property type="match status" value="1"/>
</dbReference>
<keyword evidence="6 11" id="KW-0862">Zinc</keyword>
<dbReference type="SMART" id="SM00130">
    <property type="entry name" value="KR"/>
    <property type="match status" value="1"/>
</dbReference>
<dbReference type="InterPro" id="IPR018056">
    <property type="entry name" value="Kringle_CS"/>
</dbReference>
<comment type="caution">
    <text evidence="9">Lacks conserved residue(s) required for the propagation of feature annotation.</text>
</comment>
<dbReference type="Pfam" id="PF14295">
    <property type="entry name" value="PAN_4"/>
    <property type="match status" value="2"/>
</dbReference>
<evidence type="ECO:0000256" key="8">
    <source>
        <dbReference type="ARBA" id="ARBA00023157"/>
    </source>
</evidence>
<feature type="compositionally biased region" description="Low complexity" evidence="13">
    <location>
        <begin position="754"/>
        <end position="766"/>
    </location>
</feature>
<dbReference type="Pfam" id="PF00051">
    <property type="entry name" value="Kringle"/>
    <property type="match status" value="1"/>
</dbReference>
<feature type="binding site" evidence="11">
    <location>
        <position position="358"/>
    </location>
    <ligand>
        <name>Zn(2+)</name>
        <dbReference type="ChEBI" id="CHEBI:29105"/>
        <note>catalytic</note>
    </ligand>
</feature>
<dbReference type="InterPro" id="IPR000998">
    <property type="entry name" value="MAM_dom"/>
</dbReference>
<evidence type="ECO:0000256" key="10">
    <source>
        <dbReference type="PROSITE-ProRule" id="PRU00124"/>
    </source>
</evidence>
<feature type="disulfide bond" evidence="10">
    <location>
        <begin position="949"/>
        <end position="967"/>
    </location>
</feature>
<dbReference type="InterPro" id="IPR002350">
    <property type="entry name" value="Kazal_dom"/>
</dbReference>
<dbReference type="GO" id="GO:0004222">
    <property type="term" value="F:metalloendopeptidase activity"/>
    <property type="evidence" value="ECO:0007669"/>
    <property type="project" value="UniProtKB-UniRule"/>
</dbReference>
<keyword evidence="3 11" id="KW-0479">Metal-binding</keyword>
<sequence length="1065" mass="119320">MVFILVLLELQLFLGNLAEAARTPGNCKPNFGDQNWAFQCDFPGNDIRNIRNINASECGKACVDDARCTHFAWNNVLRERGCWLKHTTKLFTDAICFRYPSNPSSIVCGCVRNCDEDTLKDCKPKFGDRNSALRCKFPGEGFKTVQVPAKKCGPACVGDTRCTHFSWTSANNGSCVLQSGKIAFNDAICTETFDTVCGCKRNCSQDQRHVPGDDDATVDLSEKGELAGWMRFGQTGEDFMEGDIKIPEQFLHFHSEPLEGPFDGAVNFNSYPTKPWPGNTVAYTISPVFSNYERRRIMDAIREFESGTCLKFVQRTTQSDYINIKKGNGCSSFVGLIGGPQDLSLDQGCLDDRGTPIHELMHAIGFFHEQSRPDRDDFVTIHWDEIQQSTFYGSCCGLAFYGAHFRRNFNKMNLNHWSNLGSPYDWRSVMHYQGNIFAIGRRPTITSKPPGIRIGQKNGFSEQDLVQINKLYGCSTGMEKQIPYPQYPYPQGGNCPKDCTTIYDPVCGNDGMTYPNLCSLSRSLTLKVIWDVSEPHEPNDDARNDENYLDGSRTLAKNFCRNPDKDSGGPWCYTTDPDKRWEYCNIPYCQKRCYENEVLNTELGFCYFAGTDSLTWDEAKEACEARNKNLVSIHSPAEEDFINDLFSSPVDFWIGAEFKTGVNEFEWIDGTSMGYRNWKSGEDTGRGGNHIQEKGGASFGAYAACRCDDPELFCAQCDLRKVLPMKPVTLTLILVTCVSTPGGWAAKRHEAGKNNKAGSSSSSSNKCDFESNECSWEIPSEFRIVTGRDVEELQKKSKTSLNGPTRDYNDNPNGHFLYAPIPKKEGKEEYVRLELKSPWGGASSQNCELSMKMHVHNLDSTVDAVVRYRDNNTAYAPLEAVNLVHSNRWKTWRIKVGRITQEFRVNIQITTKLVKDTAPGHLALDQLQLLSCNPELPPDKPCTQLDFKCGDGSCVPRRQVCDLVPDCPDGEDEADDVCVGYPEGARCDFQKDRCGWHNVTDSNDTTTWLLIDREDLRRGGSINDHTTGSKAALRSTALAPGGFPVPILSLVNWVTLTGIEPWSYE</sequence>
<feature type="region of interest" description="Disordered" evidence="13">
    <location>
        <begin position="748"/>
        <end position="768"/>
    </location>
</feature>
<evidence type="ECO:0000256" key="9">
    <source>
        <dbReference type="PROSITE-ProRule" id="PRU00121"/>
    </source>
</evidence>
<dbReference type="CDD" id="cd00112">
    <property type="entry name" value="LDLa"/>
    <property type="match status" value="1"/>
</dbReference>
<dbReference type="PANTHER" id="PTHR10127">
    <property type="entry name" value="DISCOIDIN, CUB, EGF, LAMININ , AND ZINC METALLOPROTEASE DOMAIN CONTAINING"/>
    <property type="match status" value="1"/>
</dbReference>
<dbReference type="InterPro" id="IPR024079">
    <property type="entry name" value="MetalloPept_cat_dom_sf"/>
</dbReference>
<dbReference type="PROSITE" id="PS01209">
    <property type="entry name" value="LDLRA_1"/>
    <property type="match status" value="1"/>
</dbReference>
<dbReference type="InterPro" id="IPR001304">
    <property type="entry name" value="C-type_lectin-like"/>
</dbReference>
<evidence type="ECO:0000313" key="14">
    <source>
        <dbReference type="EMBL" id="CAD7223809.1"/>
    </source>
</evidence>
<dbReference type="Pfam" id="PF00629">
    <property type="entry name" value="MAM"/>
    <property type="match status" value="1"/>
</dbReference>
<keyword evidence="5 11" id="KW-0378">Hydrolase</keyword>
<dbReference type="Pfam" id="PF00057">
    <property type="entry name" value="Ldl_recept_a"/>
    <property type="match status" value="1"/>
</dbReference>
<dbReference type="GO" id="GO:0005576">
    <property type="term" value="C:extracellular region"/>
    <property type="evidence" value="ECO:0007669"/>
    <property type="project" value="InterPro"/>
</dbReference>
<dbReference type="InterPro" id="IPR016187">
    <property type="entry name" value="CTDL_fold"/>
</dbReference>
<dbReference type="InterPro" id="IPR013806">
    <property type="entry name" value="Kringle-like"/>
</dbReference>
<dbReference type="Gene3D" id="2.40.20.10">
    <property type="entry name" value="Plasminogen Kringle 4"/>
    <property type="match status" value="1"/>
</dbReference>
<keyword evidence="1 9" id="KW-0420">Kringle</keyword>
<dbReference type="InterPro" id="IPR006026">
    <property type="entry name" value="Peptidase_Metallo"/>
</dbReference>
<dbReference type="PROSITE" id="PS50060">
    <property type="entry name" value="MAM_2"/>
    <property type="match status" value="2"/>
</dbReference>
<feature type="binding site" evidence="11">
    <location>
        <position position="362"/>
    </location>
    <ligand>
        <name>Zn(2+)</name>
        <dbReference type="ChEBI" id="CHEBI:29105"/>
        <note>catalytic</note>
    </ligand>
</feature>
<feature type="disulfide bond" evidence="10">
    <location>
        <begin position="942"/>
        <end position="954"/>
    </location>
</feature>
<organism evidence="14">
    <name type="scientific">Cyprideis torosa</name>
    <dbReference type="NCBI Taxonomy" id="163714"/>
    <lineage>
        <taxon>Eukaryota</taxon>
        <taxon>Metazoa</taxon>
        <taxon>Ecdysozoa</taxon>
        <taxon>Arthropoda</taxon>
        <taxon>Crustacea</taxon>
        <taxon>Oligostraca</taxon>
        <taxon>Ostracoda</taxon>
        <taxon>Podocopa</taxon>
        <taxon>Podocopida</taxon>
        <taxon>Cytherocopina</taxon>
        <taxon>Cytheroidea</taxon>
        <taxon>Cytherideidae</taxon>
        <taxon>Cyprideis</taxon>
    </lineage>
</organism>
<dbReference type="InterPro" id="IPR001506">
    <property type="entry name" value="Peptidase_M12A"/>
</dbReference>
<evidence type="ECO:0000256" key="12">
    <source>
        <dbReference type="RuleBase" id="RU361183"/>
    </source>
</evidence>
<dbReference type="CDD" id="cd00104">
    <property type="entry name" value="KAZAL_FS"/>
    <property type="match status" value="1"/>
</dbReference>
<dbReference type="SUPFAM" id="SSF57440">
    <property type="entry name" value="Kringle-like"/>
    <property type="match status" value="1"/>
</dbReference>
<dbReference type="InterPro" id="IPR000177">
    <property type="entry name" value="Apple"/>
</dbReference>
<dbReference type="SUPFAM" id="SSF57424">
    <property type="entry name" value="LDL receptor-like module"/>
    <property type="match status" value="1"/>
</dbReference>
<dbReference type="GO" id="GO:0008270">
    <property type="term" value="F:zinc ion binding"/>
    <property type="evidence" value="ECO:0007669"/>
    <property type="project" value="UniProtKB-UniRule"/>
</dbReference>
<feature type="active site" evidence="11">
    <location>
        <position position="359"/>
    </location>
</feature>
<comment type="cofactor">
    <cofactor evidence="11 12">
        <name>Zn(2+)</name>
        <dbReference type="ChEBI" id="CHEBI:29105"/>
    </cofactor>
    <text evidence="11 12">Binds 1 zinc ion per subunit.</text>
</comment>
<dbReference type="SMART" id="SM00034">
    <property type="entry name" value="CLECT"/>
    <property type="match status" value="1"/>
</dbReference>
<dbReference type="OrthoDB" id="7215686at2759"/>
<evidence type="ECO:0000256" key="4">
    <source>
        <dbReference type="ARBA" id="ARBA00022737"/>
    </source>
</evidence>
<gene>
    <name evidence="14" type="ORF">CTOB1V02_LOCUS1786</name>
</gene>
<proteinExistence type="predicted"/>
<dbReference type="SUPFAM" id="SSF49899">
    <property type="entry name" value="Concanavalin A-like lectins/glucanases"/>
    <property type="match status" value="1"/>
</dbReference>
<evidence type="ECO:0000256" key="3">
    <source>
        <dbReference type="ARBA" id="ARBA00022723"/>
    </source>
</evidence>
<dbReference type="Gene3D" id="2.60.120.200">
    <property type="match status" value="1"/>
</dbReference>
<dbReference type="AlphaFoldDB" id="A0A7R8W6J3"/>
<evidence type="ECO:0000256" key="11">
    <source>
        <dbReference type="PROSITE-ProRule" id="PRU01211"/>
    </source>
</evidence>
<dbReference type="CDD" id="cd00108">
    <property type="entry name" value="KR"/>
    <property type="match status" value="1"/>
</dbReference>
<dbReference type="PANTHER" id="PTHR10127:SF780">
    <property type="entry name" value="METALLOENDOPEPTIDASE"/>
    <property type="match status" value="1"/>
</dbReference>
<dbReference type="SMART" id="SM00235">
    <property type="entry name" value="ZnMc"/>
    <property type="match status" value="1"/>
</dbReference>
<evidence type="ECO:0000256" key="1">
    <source>
        <dbReference type="ARBA" id="ARBA00022572"/>
    </source>
</evidence>
<dbReference type="GO" id="GO:0006508">
    <property type="term" value="P:proteolysis"/>
    <property type="evidence" value="ECO:0007669"/>
    <property type="project" value="UniProtKB-KW"/>
</dbReference>
<dbReference type="EMBL" id="OB660258">
    <property type="protein sequence ID" value="CAD7223809.1"/>
    <property type="molecule type" value="Genomic_DNA"/>
</dbReference>
<dbReference type="InterPro" id="IPR023415">
    <property type="entry name" value="LDLR_class-A_CS"/>
</dbReference>
<dbReference type="Gene3D" id="3.10.100.10">
    <property type="entry name" value="Mannose-Binding Protein A, subunit A"/>
    <property type="match status" value="1"/>
</dbReference>
<dbReference type="CDD" id="cd04280">
    <property type="entry name" value="ZnMc_astacin_like"/>
    <property type="match status" value="1"/>
</dbReference>
<dbReference type="EC" id="3.4.24.-" evidence="12"/>
<dbReference type="Pfam" id="PF01400">
    <property type="entry name" value="Astacin"/>
    <property type="match status" value="1"/>
</dbReference>
<dbReference type="PROSITE" id="PS50070">
    <property type="entry name" value="KRINGLE_2"/>
    <property type="match status" value="1"/>
</dbReference>
<feature type="binding site" evidence="11">
    <location>
        <position position="368"/>
    </location>
    <ligand>
        <name>Zn(2+)</name>
        <dbReference type="ChEBI" id="CHEBI:29105"/>
        <note>catalytic</note>
    </ligand>
</feature>
<dbReference type="SUPFAM" id="SSF55486">
    <property type="entry name" value="Metalloproteases ('zincins'), catalytic domain"/>
    <property type="match status" value="1"/>
</dbReference>
<feature type="chain" id="PRO_5040558269" description="Metalloendopeptidase" evidence="12">
    <location>
        <begin position="21"/>
        <end position="1065"/>
    </location>
</feature>
<dbReference type="Pfam" id="PF00059">
    <property type="entry name" value="Lectin_C"/>
    <property type="match status" value="1"/>
</dbReference>
<evidence type="ECO:0000256" key="13">
    <source>
        <dbReference type="SAM" id="MobiDB-lite"/>
    </source>
</evidence>
<dbReference type="SMART" id="SM00137">
    <property type="entry name" value="MAM"/>
    <property type="match status" value="1"/>
</dbReference>
<dbReference type="Gene3D" id="3.40.390.10">
    <property type="entry name" value="Collagenase (Catalytic Domain)"/>
    <property type="match status" value="1"/>
</dbReference>
<dbReference type="GO" id="GO:0016020">
    <property type="term" value="C:membrane"/>
    <property type="evidence" value="ECO:0007669"/>
    <property type="project" value="InterPro"/>
</dbReference>
<keyword evidence="7 11" id="KW-0482">Metalloprotease</keyword>
<dbReference type="CDD" id="cd00037">
    <property type="entry name" value="CLECT"/>
    <property type="match status" value="1"/>
</dbReference>
<dbReference type="SUPFAM" id="SSF56436">
    <property type="entry name" value="C-type lectin-like"/>
    <property type="match status" value="1"/>
</dbReference>
<feature type="signal peptide" evidence="12">
    <location>
        <begin position="1"/>
        <end position="20"/>
    </location>
</feature>
<dbReference type="InterPro" id="IPR016186">
    <property type="entry name" value="C-type_lectin-like/link_sf"/>
</dbReference>
<dbReference type="InterPro" id="IPR036055">
    <property type="entry name" value="LDL_receptor-like_sf"/>
</dbReference>
<dbReference type="Gene3D" id="3.50.4.10">
    <property type="entry name" value="Hepatocyte Growth Factor"/>
    <property type="match status" value="1"/>
</dbReference>
<evidence type="ECO:0000256" key="5">
    <source>
        <dbReference type="ARBA" id="ARBA00022801"/>
    </source>
</evidence>
<dbReference type="Gene3D" id="3.30.60.30">
    <property type="match status" value="1"/>
</dbReference>
<dbReference type="SMART" id="SM00192">
    <property type="entry name" value="LDLa"/>
    <property type="match status" value="1"/>
</dbReference>
<dbReference type="InterPro" id="IPR038178">
    <property type="entry name" value="Kringle_sf"/>
</dbReference>
<keyword evidence="12" id="KW-0732">Signal</keyword>
<dbReference type="InterPro" id="IPR000001">
    <property type="entry name" value="Kringle"/>
</dbReference>
<dbReference type="PROSITE" id="PS50948">
    <property type="entry name" value="PAN"/>
    <property type="match status" value="2"/>
</dbReference>
<dbReference type="CDD" id="cd01100">
    <property type="entry name" value="APPLE_Factor_XI_like"/>
    <property type="match status" value="1"/>
</dbReference>
<dbReference type="InterPro" id="IPR013320">
    <property type="entry name" value="ConA-like_dom_sf"/>
</dbReference>
<dbReference type="PROSITE" id="PS00021">
    <property type="entry name" value="KRINGLE_1"/>
    <property type="match status" value="1"/>
</dbReference>
<dbReference type="InterPro" id="IPR003609">
    <property type="entry name" value="Pan_app"/>
</dbReference>
<dbReference type="InterPro" id="IPR034035">
    <property type="entry name" value="Astacin-like_dom"/>
</dbReference>
<dbReference type="PROSITE" id="PS50068">
    <property type="entry name" value="LDLRA_2"/>
    <property type="match status" value="1"/>
</dbReference>
<evidence type="ECO:0000256" key="6">
    <source>
        <dbReference type="ARBA" id="ARBA00022833"/>
    </source>
</evidence>
<dbReference type="PROSITE" id="PS51465">
    <property type="entry name" value="KAZAL_2"/>
    <property type="match status" value="1"/>
</dbReference>
<evidence type="ECO:0000256" key="2">
    <source>
        <dbReference type="ARBA" id="ARBA00022670"/>
    </source>
</evidence>
<keyword evidence="2 11" id="KW-0645">Protease</keyword>
<dbReference type="InterPro" id="IPR002172">
    <property type="entry name" value="LDrepeatLR_classA_rpt"/>
</dbReference>
<protein>
    <recommendedName>
        <fullName evidence="12">Metalloendopeptidase</fullName>
        <ecNumber evidence="12">3.4.24.-</ecNumber>
    </recommendedName>
</protein>
<keyword evidence="8 10" id="KW-1015">Disulfide bond</keyword>
<reference evidence="14" key="1">
    <citation type="submission" date="2020-11" db="EMBL/GenBank/DDBJ databases">
        <authorList>
            <person name="Tran Van P."/>
        </authorList>
    </citation>
    <scope>NUCLEOTIDE SEQUENCE</scope>
</reference>
<keyword evidence="4" id="KW-0677">Repeat</keyword>
<dbReference type="Gene3D" id="4.10.400.10">
    <property type="entry name" value="Low-density Lipoprotein Receptor"/>
    <property type="match status" value="1"/>
</dbReference>
<evidence type="ECO:0000256" key="7">
    <source>
        <dbReference type="ARBA" id="ARBA00023049"/>
    </source>
</evidence>
<accession>A0A7R8W6J3</accession>
<dbReference type="PROSITE" id="PS50041">
    <property type="entry name" value="C_TYPE_LECTIN_2"/>
    <property type="match status" value="1"/>
</dbReference>
<dbReference type="PRINTS" id="PR00480">
    <property type="entry name" value="ASTACIN"/>
</dbReference>
<name>A0A7R8W6J3_9CRUS</name>